<dbReference type="EMBL" id="JBEZVE010000030">
    <property type="protein sequence ID" value="MEU3786627.1"/>
    <property type="molecule type" value="Genomic_DNA"/>
</dbReference>
<reference evidence="2 3" key="1">
    <citation type="submission" date="2024-06" db="EMBL/GenBank/DDBJ databases">
        <title>The Natural Products Discovery Center: Release of the First 8490 Sequenced Strains for Exploring Actinobacteria Biosynthetic Diversity.</title>
        <authorList>
            <person name="Kalkreuter E."/>
            <person name="Kautsar S.A."/>
            <person name="Yang D."/>
            <person name="Bader C.D."/>
            <person name="Teijaro C.N."/>
            <person name="Fluegel L."/>
            <person name="Davis C.M."/>
            <person name="Simpson J.R."/>
            <person name="Lauterbach L."/>
            <person name="Steele A.D."/>
            <person name="Gui C."/>
            <person name="Meng S."/>
            <person name="Li G."/>
            <person name="Viehrig K."/>
            <person name="Ye F."/>
            <person name="Su P."/>
            <person name="Kiefer A.F."/>
            <person name="Nichols A."/>
            <person name="Cepeda A.J."/>
            <person name="Yan W."/>
            <person name="Fan B."/>
            <person name="Jiang Y."/>
            <person name="Adhikari A."/>
            <person name="Zheng C.-J."/>
            <person name="Schuster L."/>
            <person name="Cowan T.M."/>
            <person name="Smanski M.J."/>
            <person name="Chevrette M.G."/>
            <person name="De Carvalho L.P.S."/>
            <person name="Shen B."/>
        </authorList>
    </citation>
    <scope>NUCLEOTIDE SEQUENCE [LARGE SCALE GENOMIC DNA]</scope>
    <source>
        <strain evidence="2 3">NPDC033843</strain>
    </source>
</reference>
<evidence type="ECO:0000313" key="3">
    <source>
        <dbReference type="Proteomes" id="UP001550739"/>
    </source>
</evidence>
<proteinExistence type="predicted"/>
<feature type="transmembrane region" description="Helical" evidence="1">
    <location>
        <begin position="33"/>
        <end position="52"/>
    </location>
</feature>
<evidence type="ECO:0000313" key="2">
    <source>
        <dbReference type="EMBL" id="MEU3786627.1"/>
    </source>
</evidence>
<keyword evidence="1" id="KW-0812">Transmembrane</keyword>
<dbReference type="Pfam" id="PF14079">
    <property type="entry name" value="DUF4260"/>
    <property type="match status" value="1"/>
</dbReference>
<gene>
    <name evidence="2" type="ORF">AB0E89_39910</name>
</gene>
<feature type="transmembrane region" description="Helical" evidence="1">
    <location>
        <begin position="58"/>
        <end position="80"/>
    </location>
</feature>
<dbReference type="Proteomes" id="UP001550739">
    <property type="component" value="Unassembled WGS sequence"/>
</dbReference>
<protein>
    <submittedName>
        <fullName evidence="2">DUF4260 family protein</fullName>
    </submittedName>
</protein>
<accession>A0ABV2ZVM8</accession>
<keyword evidence="1" id="KW-1133">Transmembrane helix</keyword>
<organism evidence="2 3">
    <name type="scientific">Streptomyces sp. 900129855</name>
    <dbReference type="NCBI Taxonomy" id="3155129"/>
    <lineage>
        <taxon>Bacteria</taxon>
        <taxon>Bacillati</taxon>
        <taxon>Actinomycetota</taxon>
        <taxon>Actinomycetes</taxon>
        <taxon>Kitasatosporales</taxon>
        <taxon>Streptomycetaceae</taxon>
        <taxon>Streptomyces</taxon>
    </lineage>
</organism>
<comment type="caution">
    <text evidence="2">The sequence shown here is derived from an EMBL/GenBank/DDBJ whole genome shotgun (WGS) entry which is preliminary data.</text>
</comment>
<keyword evidence="3" id="KW-1185">Reference proteome</keyword>
<sequence length="155" mass="16487">MSATTTTAKTATTGKTATVTATATAATCSPLALVRRTAWLAGALFWSAFAVLEGVNHGWLAGTLAFAFFIAPDLTFLVALDDAPRMAKGQLPPRAVPYYNAMHRALVPLALMALYAFGPLTWAPLFAALCGWAAHISYDRAFGYGLRTKEGFQRG</sequence>
<evidence type="ECO:0000256" key="1">
    <source>
        <dbReference type="SAM" id="Phobius"/>
    </source>
</evidence>
<dbReference type="InterPro" id="IPR025356">
    <property type="entry name" value="DUF4260"/>
</dbReference>
<dbReference type="RefSeq" id="WP_361708774.1">
    <property type="nucleotide sequence ID" value="NZ_JBEZVE010000030.1"/>
</dbReference>
<keyword evidence="1" id="KW-0472">Membrane</keyword>
<name>A0ABV2ZVM8_9ACTN</name>